<accession>A0A1R4AA32</accession>
<reference evidence="3 4" key="3">
    <citation type="journal article" date="2016" name="Sci. Rep.">
        <title>Genome-wide diversity and gene expression profiling of Babesia microti isolates identify polymorphic genes that mediate host-pathogen interactions.</title>
        <authorList>
            <person name="Silva J.C."/>
            <person name="Cornillot E."/>
            <person name="McCracken C."/>
            <person name="Usmani-Brown S."/>
            <person name="Dwivedi A."/>
            <person name="Ifeonu O.O."/>
            <person name="Crabtree J."/>
            <person name="Gotia H.T."/>
            <person name="Virji A.Z."/>
            <person name="Reynes C."/>
            <person name="Colinge J."/>
            <person name="Kumar V."/>
            <person name="Lawres L."/>
            <person name="Pazzi J.E."/>
            <person name="Pablo J.V."/>
            <person name="Hung C."/>
            <person name="Brancato J."/>
            <person name="Kumari P."/>
            <person name="Orvis J."/>
            <person name="Tretina K."/>
            <person name="Chibucos M."/>
            <person name="Ott S."/>
            <person name="Sadzewicz L."/>
            <person name="Sengamalay N."/>
            <person name="Shetty A.C."/>
            <person name="Su Q."/>
            <person name="Tallon L."/>
            <person name="Fraser C.M."/>
            <person name="Frutos R."/>
            <person name="Molina D.M."/>
            <person name="Krause P.J."/>
            <person name="Ben Mamoun C."/>
        </authorList>
    </citation>
    <scope>NUCLEOTIDE SEQUENCE [LARGE SCALE GENOMIC DNA]</scope>
    <source>
        <strain evidence="3 4">RI</strain>
    </source>
</reference>
<dbReference type="AlphaFoldDB" id="A0A1R4AA32"/>
<dbReference type="GeneID" id="24423982"/>
<feature type="chain" id="PRO_5012548787" evidence="2">
    <location>
        <begin position="20"/>
        <end position="255"/>
    </location>
</feature>
<dbReference type="KEGG" id="bmic:BMR1_02g00970"/>
<organism evidence="3 4">
    <name type="scientific">Babesia microti (strain RI)</name>
    <dbReference type="NCBI Taxonomy" id="1133968"/>
    <lineage>
        <taxon>Eukaryota</taxon>
        <taxon>Sar</taxon>
        <taxon>Alveolata</taxon>
        <taxon>Apicomplexa</taxon>
        <taxon>Aconoidasida</taxon>
        <taxon>Piroplasmida</taxon>
        <taxon>Babesiidae</taxon>
        <taxon>Babesia</taxon>
    </lineage>
</organism>
<keyword evidence="2" id="KW-0732">Signal</keyword>
<dbReference type="Proteomes" id="UP000002899">
    <property type="component" value="Chromosome II"/>
</dbReference>
<evidence type="ECO:0000313" key="4">
    <source>
        <dbReference type="Proteomes" id="UP000002899"/>
    </source>
</evidence>
<feature type="signal peptide" evidence="2">
    <location>
        <begin position="1"/>
        <end position="19"/>
    </location>
</feature>
<keyword evidence="1" id="KW-0472">Membrane</keyword>
<proteinExistence type="predicted"/>
<dbReference type="RefSeq" id="XP_021338069.1">
    <property type="nucleotide sequence ID" value="XM_021483108.1"/>
</dbReference>
<evidence type="ECO:0000256" key="2">
    <source>
        <dbReference type="SAM" id="SignalP"/>
    </source>
</evidence>
<dbReference type="VEuPathDB" id="PiroplasmaDB:BMR1_02g00970"/>
<protein>
    <submittedName>
        <fullName evidence="3">Uncharacterized protein</fullName>
    </submittedName>
</protein>
<keyword evidence="1" id="KW-1133">Transmembrane helix</keyword>
<evidence type="ECO:0000256" key="1">
    <source>
        <dbReference type="SAM" id="Phobius"/>
    </source>
</evidence>
<feature type="transmembrane region" description="Helical" evidence="1">
    <location>
        <begin position="211"/>
        <end position="232"/>
    </location>
</feature>
<reference evidence="3 4" key="1">
    <citation type="journal article" date="2012" name="Nucleic Acids Res.">
        <title>Sequencing of the smallest Apicomplexan genome from the human pathogen Babesia microti.</title>
        <authorList>
            <person name="Cornillot E."/>
            <person name="Hadj-Kaddour K."/>
            <person name="Dassouli A."/>
            <person name="Noel B."/>
            <person name="Ranwez V."/>
            <person name="Vacherie B."/>
            <person name="Augagneur Y."/>
            <person name="Bres V."/>
            <person name="Duclos A."/>
            <person name="Randazzo S."/>
            <person name="Carcy B."/>
            <person name="Debierre-Grockiego F."/>
            <person name="Delbecq S."/>
            <person name="Moubri-Menage K."/>
            <person name="Shams-Eldin H."/>
            <person name="Usmani-Brown S."/>
            <person name="Bringaud F."/>
            <person name="Wincker P."/>
            <person name="Vivares C.P."/>
            <person name="Schwarz R.T."/>
            <person name="Schetters T.P."/>
            <person name="Krause P.J."/>
            <person name="Gorenflot A."/>
            <person name="Berry V."/>
            <person name="Barbe V."/>
            <person name="Ben Mamoun C."/>
        </authorList>
    </citation>
    <scope>NUCLEOTIDE SEQUENCE [LARGE SCALE GENOMIC DNA]</scope>
    <source>
        <strain evidence="3 4">RI</strain>
    </source>
</reference>
<sequence>MYLLPSILAFLYLYRSSHSTNAVDGGNLTCVPLVHSGNYSLNKYLCQEIGVKPCDTHIIDVKTGNHSYLSLDKNVVLDSPKPEVCLKKLLSLLATLACSRSSGSGFIGDNLTINTKTGETTIFISRSICREIWEGCSRRGVSNYAYLFRDRESLIFCNNLASTDSPVKLARCDDDGSGCVGEVVNISNGEIAEINWLLGGGVDSVFLCSKVGALTILATFVLLGISMVLLNGGKYKRKMKKKWREEIVDFDLNLL</sequence>
<keyword evidence="4" id="KW-1185">Reference proteome</keyword>
<name>A0A1R4AA32_BABMR</name>
<dbReference type="EMBL" id="FO082872">
    <property type="protein sequence ID" value="SJK85856.1"/>
    <property type="molecule type" value="Genomic_DNA"/>
</dbReference>
<dbReference type="OrthoDB" id="366202at2759"/>
<evidence type="ECO:0000313" key="3">
    <source>
        <dbReference type="EMBL" id="SJK85856.1"/>
    </source>
</evidence>
<keyword evidence="1" id="KW-0812">Transmembrane</keyword>
<reference evidence="3 4" key="2">
    <citation type="journal article" date="2013" name="PLoS ONE">
        <title>Whole genome mapping and re-organization of the nuclear and mitochondrial genomes of Babesia microti isolates.</title>
        <authorList>
            <person name="Cornillot E."/>
            <person name="Dassouli A."/>
            <person name="Garg A."/>
            <person name="Pachikara N."/>
            <person name="Randazzo S."/>
            <person name="Depoix D."/>
            <person name="Carcy B."/>
            <person name="Delbecq S."/>
            <person name="Frutos R."/>
            <person name="Silva J.C."/>
            <person name="Sutton R."/>
            <person name="Krause P.J."/>
            <person name="Mamoun C.B."/>
        </authorList>
    </citation>
    <scope>NUCLEOTIDE SEQUENCE [LARGE SCALE GENOMIC DNA]</scope>
    <source>
        <strain evidence="3 4">RI</strain>
    </source>
</reference>